<keyword evidence="1" id="KW-0732">Signal</keyword>
<evidence type="ECO:0000313" key="3">
    <source>
        <dbReference type="Proteomes" id="UP000681967"/>
    </source>
</evidence>
<dbReference type="AlphaFoldDB" id="A0A8S2N398"/>
<gene>
    <name evidence="2" type="ORF">BYL167_LOCUS12687</name>
</gene>
<organism evidence="2 3">
    <name type="scientific">Rotaria magnacalcarata</name>
    <dbReference type="NCBI Taxonomy" id="392030"/>
    <lineage>
        <taxon>Eukaryota</taxon>
        <taxon>Metazoa</taxon>
        <taxon>Spiralia</taxon>
        <taxon>Gnathifera</taxon>
        <taxon>Rotifera</taxon>
        <taxon>Eurotatoria</taxon>
        <taxon>Bdelloidea</taxon>
        <taxon>Philodinida</taxon>
        <taxon>Philodinidae</taxon>
        <taxon>Rotaria</taxon>
    </lineage>
</organism>
<evidence type="ECO:0000313" key="2">
    <source>
        <dbReference type="EMBL" id="CAF3982429.1"/>
    </source>
</evidence>
<sequence length="204" mass="23535">MFIFAWFLIISSFVFSDKSSNYSSSFISNVPQSVRIPNSVYSLSQFIVNNKINVSIIPIEIIDPNLDVLSVRCLFDDASITPMYTFVIKISNRTTLFFECLLPDSIIRRLFYNRTIVSNNLVKYLYQPRGINFLSIHQDHLEVKSNDQMKKPIVLAQYPIIGHDKTLLNCVLGKFVIDTTIRERFSKRLVDEIDISSSSMLNYV</sequence>
<dbReference type="Proteomes" id="UP000681967">
    <property type="component" value="Unassembled WGS sequence"/>
</dbReference>
<reference evidence="2" key="1">
    <citation type="submission" date="2021-02" db="EMBL/GenBank/DDBJ databases">
        <authorList>
            <person name="Nowell W R."/>
        </authorList>
    </citation>
    <scope>NUCLEOTIDE SEQUENCE</scope>
</reference>
<name>A0A8S2N398_9BILA</name>
<accession>A0A8S2N398</accession>
<evidence type="ECO:0000256" key="1">
    <source>
        <dbReference type="SAM" id="SignalP"/>
    </source>
</evidence>
<protein>
    <submittedName>
        <fullName evidence="2">Uncharacterized protein</fullName>
    </submittedName>
</protein>
<feature type="chain" id="PRO_5035830812" evidence="1">
    <location>
        <begin position="17"/>
        <end position="204"/>
    </location>
</feature>
<comment type="caution">
    <text evidence="2">The sequence shown here is derived from an EMBL/GenBank/DDBJ whole genome shotgun (WGS) entry which is preliminary data.</text>
</comment>
<proteinExistence type="predicted"/>
<dbReference type="EMBL" id="CAJOBH010004233">
    <property type="protein sequence ID" value="CAF3982429.1"/>
    <property type="molecule type" value="Genomic_DNA"/>
</dbReference>
<feature type="signal peptide" evidence="1">
    <location>
        <begin position="1"/>
        <end position="16"/>
    </location>
</feature>